<name>A0A9D3SKY2_9TELE</name>
<feature type="region of interest" description="Disordered" evidence="1">
    <location>
        <begin position="1"/>
        <end position="26"/>
    </location>
</feature>
<sequence length="129" mass="13874">MWLSGSARRPDCMGQPEGLLSSDLDLSPANVGQAHCLISSGELTDSSKGKGERPGEFPSGADRTGRCFHTETQKKREKVERTPPNPPPRSTGPAKTKGHGAGASPIETRRGHFEMLMVQGFKQAAFTRV</sequence>
<organism evidence="2 3">
    <name type="scientific">Hemibagrus wyckioides</name>
    <dbReference type="NCBI Taxonomy" id="337641"/>
    <lineage>
        <taxon>Eukaryota</taxon>
        <taxon>Metazoa</taxon>
        <taxon>Chordata</taxon>
        <taxon>Craniata</taxon>
        <taxon>Vertebrata</taxon>
        <taxon>Euteleostomi</taxon>
        <taxon>Actinopterygii</taxon>
        <taxon>Neopterygii</taxon>
        <taxon>Teleostei</taxon>
        <taxon>Ostariophysi</taxon>
        <taxon>Siluriformes</taxon>
        <taxon>Bagridae</taxon>
        <taxon>Hemibagrus</taxon>
    </lineage>
</organism>
<reference evidence="2 3" key="1">
    <citation type="submission" date="2021-06" db="EMBL/GenBank/DDBJ databases">
        <title>Chromosome-level genome assembly of the red-tail catfish (Hemibagrus wyckioides).</title>
        <authorList>
            <person name="Shao F."/>
        </authorList>
    </citation>
    <scope>NUCLEOTIDE SEQUENCE [LARGE SCALE GENOMIC DNA]</scope>
    <source>
        <strain evidence="2">EC202008001</strain>
        <tissue evidence="2">Blood</tissue>
    </source>
</reference>
<accession>A0A9D3SKY2</accession>
<comment type="caution">
    <text evidence="2">The sequence shown here is derived from an EMBL/GenBank/DDBJ whole genome shotgun (WGS) entry which is preliminary data.</text>
</comment>
<keyword evidence="3" id="KW-1185">Reference proteome</keyword>
<feature type="compositionally biased region" description="Basic and acidic residues" evidence="1">
    <location>
        <begin position="45"/>
        <end position="55"/>
    </location>
</feature>
<feature type="region of interest" description="Disordered" evidence="1">
    <location>
        <begin position="40"/>
        <end position="106"/>
    </location>
</feature>
<feature type="compositionally biased region" description="Basic and acidic residues" evidence="1">
    <location>
        <begin position="63"/>
        <end position="81"/>
    </location>
</feature>
<dbReference type="AlphaFoldDB" id="A0A9D3SKY2"/>
<evidence type="ECO:0000313" key="2">
    <source>
        <dbReference type="EMBL" id="KAG7327847.1"/>
    </source>
</evidence>
<gene>
    <name evidence="2" type="ORF">KOW79_009453</name>
</gene>
<protein>
    <submittedName>
        <fullName evidence="2">Uncharacterized protein</fullName>
    </submittedName>
</protein>
<dbReference type="Proteomes" id="UP000824219">
    <property type="component" value="Linkage Group LG10"/>
</dbReference>
<evidence type="ECO:0000313" key="3">
    <source>
        <dbReference type="Proteomes" id="UP000824219"/>
    </source>
</evidence>
<proteinExistence type="predicted"/>
<dbReference type="EMBL" id="JAHKSW010000010">
    <property type="protein sequence ID" value="KAG7327847.1"/>
    <property type="molecule type" value="Genomic_DNA"/>
</dbReference>
<evidence type="ECO:0000256" key="1">
    <source>
        <dbReference type="SAM" id="MobiDB-lite"/>
    </source>
</evidence>